<dbReference type="RefSeq" id="WP_290194706.1">
    <property type="nucleotide sequence ID" value="NZ_CP047654.1"/>
</dbReference>
<keyword evidence="4" id="KW-1185">Reference proteome</keyword>
<gene>
    <name evidence="3" type="ORF">J2S39_001373</name>
</gene>
<evidence type="ECO:0000313" key="3">
    <source>
        <dbReference type="EMBL" id="MDR7329697.1"/>
    </source>
</evidence>
<name>A0ABU1ZZL4_9CORY</name>
<feature type="compositionally biased region" description="Acidic residues" evidence="1">
    <location>
        <begin position="67"/>
        <end position="78"/>
    </location>
</feature>
<protein>
    <recommendedName>
        <fullName evidence="5">Secreted protein</fullName>
    </recommendedName>
</protein>
<organism evidence="3 4">
    <name type="scientific">Corynebacterium guangdongense</name>
    <dbReference type="NCBI Taxonomy" id="1783348"/>
    <lineage>
        <taxon>Bacteria</taxon>
        <taxon>Bacillati</taxon>
        <taxon>Actinomycetota</taxon>
        <taxon>Actinomycetes</taxon>
        <taxon>Mycobacteriales</taxon>
        <taxon>Corynebacteriaceae</taxon>
        <taxon>Corynebacterium</taxon>
    </lineage>
</organism>
<accession>A0ABU1ZZL4</accession>
<feature type="compositionally biased region" description="Low complexity" evidence="1">
    <location>
        <begin position="30"/>
        <end position="64"/>
    </location>
</feature>
<evidence type="ECO:0000256" key="1">
    <source>
        <dbReference type="SAM" id="MobiDB-lite"/>
    </source>
</evidence>
<dbReference type="Proteomes" id="UP001180840">
    <property type="component" value="Unassembled WGS sequence"/>
</dbReference>
<proteinExistence type="predicted"/>
<evidence type="ECO:0000256" key="2">
    <source>
        <dbReference type="SAM" id="SignalP"/>
    </source>
</evidence>
<reference evidence="3" key="1">
    <citation type="submission" date="2023-07" db="EMBL/GenBank/DDBJ databases">
        <title>Sequencing the genomes of 1000 actinobacteria strains.</title>
        <authorList>
            <person name="Klenk H.-P."/>
        </authorList>
    </citation>
    <scope>NUCLEOTIDE SEQUENCE</scope>
    <source>
        <strain evidence="3">DSM 107476</strain>
    </source>
</reference>
<comment type="caution">
    <text evidence="3">The sequence shown here is derived from an EMBL/GenBank/DDBJ whole genome shotgun (WGS) entry which is preliminary data.</text>
</comment>
<evidence type="ECO:0008006" key="5">
    <source>
        <dbReference type="Google" id="ProtNLM"/>
    </source>
</evidence>
<dbReference type="EMBL" id="JAVDXZ010000001">
    <property type="protein sequence ID" value="MDR7329697.1"/>
    <property type="molecule type" value="Genomic_DNA"/>
</dbReference>
<feature type="region of interest" description="Disordered" evidence="1">
    <location>
        <begin position="30"/>
        <end position="99"/>
    </location>
</feature>
<sequence>MTIVSTMPTAQKVFAALAIAAPLMLVACGSNEADSDSSSTAAAGSASAVTSTSAPEAAPEESAAGPEDGDNGTEDEEALASATPKSGKGTVVPTVPNAQGANAGAQQTLANPFEEGEQLEGVVQEPVAGGVPASQEDADAINGLVRGIYEQSTLNSLVQYVPNNTCEAVLAQSDLDPNHNTQGVPDMPLDQIPQFQQAQPSVDAVENLSVAGDRASADVTVTSGGQTDTSVMRFLREDGRWKFCSSAV</sequence>
<feature type="chain" id="PRO_5045724751" description="Secreted protein" evidence="2">
    <location>
        <begin position="33"/>
        <end position="248"/>
    </location>
</feature>
<feature type="signal peptide" evidence="2">
    <location>
        <begin position="1"/>
        <end position="32"/>
    </location>
</feature>
<evidence type="ECO:0000313" key="4">
    <source>
        <dbReference type="Proteomes" id="UP001180840"/>
    </source>
</evidence>
<keyword evidence="2" id="KW-0732">Signal</keyword>